<dbReference type="PANTHER" id="PTHR30469:SF33">
    <property type="entry name" value="SLR1207 PROTEIN"/>
    <property type="match status" value="1"/>
</dbReference>
<dbReference type="InterPro" id="IPR058647">
    <property type="entry name" value="BSH_CzcB-like"/>
</dbReference>
<dbReference type="PANTHER" id="PTHR30469">
    <property type="entry name" value="MULTIDRUG RESISTANCE PROTEIN MDTA"/>
    <property type="match status" value="1"/>
</dbReference>
<name>A0ABW0H626_9HYPH</name>
<feature type="domain" description="CzcB-like barrel-sandwich hybrid" evidence="3">
    <location>
        <begin position="63"/>
        <end position="186"/>
    </location>
</feature>
<dbReference type="InterPro" id="IPR058792">
    <property type="entry name" value="Beta-barrel_RND_2"/>
</dbReference>
<evidence type="ECO:0000313" key="4">
    <source>
        <dbReference type="EMBL" id="MFC5391802.1"/>
    </source>
</evidence>
<evidence type="ECO:0000259" key="3">
    <source>
        <dbReference type="Pfam" id="PF25973"/>
    </source>
</evidence>
<dbReference type="Gene3D" id="2.40.420.20">
    <property type="match status" value="1"/>
</dbReference>
<dbReference type="Gene3D" id="2.40.50.100">
    <property type="match status" value="1"/>
</dbReference>
<dbReference type="Proteomes" id="UP001596104">
    <property type="component" value="Unassembled WGS sequence"/>
</dbReference>
<feature type="domain" description="CusB-like beta-barrel" evidence="2">
    <location>
        <begin position="194"/>
        <end position="264"/>
    </location>
</feature>
<accession>A0ABW0H626</accession>
<dbReference type="Pfam" id="PF25973">
    <property type="entry name" value="BSH_CzcB"/>
    <property type="match status" value="1"/>
</dbReference>
<dbReference type="NCBIfam" id="TIGR01730">
    <property type="entry name" value="RND_mfp"/>
    <property type="match status" value="1"/>
</dbReference>
<proteinExistence type="inferred from homology"/>
<keyword evidence="5" id="KW-1185">Reference proteome</keyword>
<dbReference type="RefSeq" id="WP_377006590.1">
    <property type="nucleotide sequence ID" value="NZ_JBHSLV010000007.1"/>
</dbReference>
<organism evidence="4 5">
    <name type="scientific">Bosea vestrisii</name>
    <dbReference type="NCBI Taxonomy" id="151416"/>
    <lineage>
        <taxon>Bacteria</taxon>
        <taxon>Pseudomonadati</taxon>
        <taxon>Pseudomonadota</taxon>
        <taxon>Alphaproteobacteria</taxon>
        <taxon>Hyphomicrobiales</taxon>
        <taxon>Boseaceae</taxon>
        <taxon>Bosea</taxon>
    </lineage>
</organism>
<reference evidence="5" key="1">
    <citation type="journal article" date="2019" name="Int. J. Syst. Evol. Microbiol.">
        <title>The Global Catalogue of Microorganisms (GCM) 10K type strain sequencing project: providing services to taxonomists for standard genome sequencing and annotation.</title>
        <authorList>
            <consortium name="The Broad Institute Genomics Platform"/>
            <consortium name="The Broad Institute Genome Sequencing Center for Infectious Disease"/>
            <person name="Wu L."/>
            <person name="Ma J."/>
        </authorList>
    </citation>
    <scope>NUCLEOTIDE SEQUENCE [LARGE SCALE GENOMIC DNA]</scope>
    <source>
        <strain evidence="5">CGMCC 1.16326</strain>
    </source>
</reference>
<dbReference type="Gene3D" id="1.10.287.470">
    <property type="entry name" value="Helix hairpin bin"/>
    <property type="match status" value="1"/>
</dbReference>
<evidence type="ECO:0000256" key="1">
    <source>
        <dbReference type="ARBA" id="ARBA00009477"/>
    </source>
</evidence>
<sequence length="339" mass="36235">MPPAGDVVKFSRLLLAAAAIAAAGGAYWFLAKPAAVATVAARRGDAAEIVYATGTVEPRNWAKVTALVRERIVERCDCEGQRVEQGHVLARLDSVQAEATLAELKARQKLATAEHDRLAVLVERNVGSQQALDRARSEMGQASALIAGQTARLENYVLRAPMRGTVLRRDGEVGEIAEPGTVLFWIGEARPLRVVAEVNEEDIPQVKPGQRALIRADAFPGKTLEARVDGITPKGDPVAKTYRVYLALPDDTPLLIGMTVELNIIARVSKEALLLPVAAVQGNAVFVVEGDRARRRELAIGIRGTGDVEVLSGLPEQARVITPFPDKLGDGARVTAQGG</sequence>
<evidence type="ECO:0000259" key="2">
    <source>
        <dbReference type="Pfam" id="PF25954"/>
    </source>
</evidence>
<protein>
    <submittedName>
        <fullName evidence="4">Efflux RND transporter periplasmic adaptor subunit</fullName>
    </submittedName>
</protein>
<dbReference type="InterPro" id="IPR006143">
    <property type="entry name" value="RND_pump_MFP"/>
</dbReference>
<comment type="similarity">
    <text evidence="1">Belongs to the membrane fusion protein (MFP) (TC 8.A.1) family.</text>
</comment>
<dbReference type="EMBL" id="JBHSLV010000007">
    <property type="protein sequence ID" value="MFC5391802.1"/>
    <property type="molecule type" value="Genomic_DNA"/>
</dbReference>
<dbReference type="Pfam" id="PF25954">
    <property type="entry name" value="Beta-barrel_RND_2"/>
    <property type="match status" value="1"/>
</dbReference>
<gene>
    <name evidence="4" type="ORF">ACFPPC_04015</name>
</gene>
<dbReference type="Gene3D" id="2.40.30.170">
    <property type="match status" value="1"/>
</dbReference>
<dbReference type="SUPFAM" id="SSF111369">
    <property type="entry name" value="HlyD-like secretion proteins"/>
    <property type="match status" value="1"/>
</dbReference>
<comment type="caution">
    <text evidence="4">The sequence shown here is derived from an EMBL/GenBank/DDBJ whole genome shotgun (WGS) entry which is preliminary data.</text>
</comment>
<evidence type="ECO:0000313" key="5">
    <source>
        <dbReference type="Proteomes" id="UP001596104"/>
    </source>
</evidence>